<feature type="transmembrane region" description="Helical" evidence="7">
    <location>
        <begin position="60"/>
        <end position="80"/>
    </location>
</feature>
<protein>
    <submittedName>
        <fullName evidence="9">Anti-sigma factor domain-containing protein</fullName>
    </submittedName>
</protein>
<reference evidence="9 10" key="1">
    <citation type="submission" date="2021-05" db="EMBL/GenBank/DDBJ databases">
        <title>Novel Bacillus species.</title>
        <authorList>
            <person name="Liu G."/>
        </authorList>
    </citation>
    <scope>NUCLEOTIDE SEQUENCE [LARGE SCALE GENOMIC DNA]</scope>
    <source>
        <strain evidence="9 10">FJAT-49732</strain>
    </source>
</reference>
<feature type="compositionally biased region" description="Basic and acidic residues" evidence="6">
    <location>
        <begin position="343"/>
        <end position="369"/>
    </location>
</feature>
<comment type="subcellular location">
    <subcellularLocation>
        <location evidence="1">Cell membrane</location>
        <topology evidence="1">Single-pass membrane protein</topology>
    </subcellularLocation>
</comment>
<dbReference type="Pfam" id="PF12791">
    <property type="entry name" value="RsgI_N"/>
    <property type="match status" value="1"/>
</dbReference>
<keyword evidence="5 7" id="KW-0472">Membrane</keyword>
<feature type="compositionally biased region" description="Polar residues" evidence="6">
    <location>
        <begin position="296"/>
        <end position="311"/>
    </location>
</feature>
<dbReference type="InterPro" id="IPR055431">
    <property type="entry name" value="RsgI_M"/>
</dbReference>
<dbReference type="RefSeq" id="WP_213113141.1">
    <property type="nucleotide sequence ID" value="NZ_JAGYPJ010000002.1"/>
</dbReference>
<keyword evidence="10" id="KW-1185">Reference proteome</keyword>
<keyword evidence="3 7" id="KW-0812">Transmembrane</keyword>
<feature type="compositionally biased region" description="Basic and acidic residues" evidence="6">
    <location>
        <begin position="221"/>
        <end position="235"/>
    </location>
</feature>
<evidence type="ECO:0000256" key="3">
    <source>
        <dbReference type="ARBA" id="ARBA00022692"/>
    </source>
</evidence>
<evidence type="ECO:0000256" key="1">
    <source>
        <dbReference type="ARBA" id="ARBA00004162"/>
    </source>
</evidence>
<feature type="region of interest" description="Disordered" evidence="6">
    <location>
        <begin position="206"/>
        <end position="369"/>
    </location>
</feature>
<dbReference type="AlphaFoldDB" id="A0A942YQK5"/>
<feature type="compositionally biased region" description="Basic and acidic residues" evidence="6">
    <location>
        <begin position="243"/>
        <end position="271"/>
    </location>
</feature>
<dbReference type="PROSITE" id="PS51849">
    <property type="entry name" value="RSGI_N"/>
    <property type="match status" value="1"/>
</dbReference>
<feature type="compositionally biased region" description="Polar residues" evidence="6">
    <location>
        <begin position="276"/>
        <end position="285"/>
    </location>
</feature>
<evidence type="ECO:0000259" key="8">
    <source>
        <dbReference type="PROSITE" id="PS51849"/>
    </source>
</evidence>
<evidence type="ECO:0000256" key="5">
    <source>
        <dbReference type="ARBA" id="ARBA00023136"/>
    </source>
</evidence>
<dbReference type="Pfam" id="PF23750">
    <property type="entry name" value="RsgI_M"/>
    <property type="match status" value="1"/>
</dbReference>
<sequence length="369" mass="42546">MMWKKRGIVCEKKKHYSIFLTDKGEFLRGIPMKEKTDIGDEVEFHQVYWPFLFRRKGKPAFFGAVMIAAMLLFFSVSFLLPNMNTVLAYVQLDTDEAMEFGVDEKGNVVSLRHLKESSSELENSFDKWKGQPLRDVLESAIKDLSTNPSEVQVMITTIFPNDEKKPLVHEIVESVVSDVQKTYKKMTLEVNESTFEDRLTANKQQMSVHEYKKSNQQVPEPELKESSAEVEKEIQIDSNNQKTDQDPIQQKEKQEQISKSKNLEKEQEKKLPPIKQQKNQEFSKQPNKKSDFRNPASENQGENKKPNNSNTTKEKRNNPKKDKAKDSEHPSNKKEQSTNPSAEKNKGNKKKQDSSSKGEENKSSKDKKP</sequence>
<dbReference type="EMBL" id="JAGYPJ010000002">
    <property type="protein sequence ID" value="MBS4202356.1"/>
    <property type="molecule type" value="Genomic_DNA"/>
</dbReference>
<feature type="compositionally biased region" description="Basic and acidic residues" evidence="6">
    <location>
        <begin position="312"/>
        <end position="336"/>
    </location>
</feature>
<dbReference type="InterPro" id="IPR024449">
    <property type="entry name" value="Anti-sigma_RsgI_N"/>
</dbReference>
<keyword evidence="4 7" id="KW-1133">Transmembrane helix</keyword>
<feature type="domain" description="RsgI N-terminal anti-sigma" evidence="8">
    <location>
        <begin position="5"/>
        <end position="53"/>
    </location>
</feature>
<evidence type="ECO:0000313" key="10">
    <source>
        <dbReference type="Proteomes" id="UP000682713"/>
    </source>
</evidence>
<evidence type="ECO:0000256" key="2">
    <source>
        <dbReference type="ARBA" id="ARBA00022475"/>
    </source>
</evidence>
<name>A0A942YQK5_9BACI</name>
<evidence type="ECO:0000313" key="9">
    <source>
        <dbReference type="EMBL" id="MBS4202356.1"/>
    </source>
</evidence>
<evidence type="ECO:0000256" key="6">
    <source>
        <dbReference type="SAM" id="MobiDB-lite"/>
    </source>
</evidence>
<evidence type="ECO:0000256" key="4">
    <source>
        <dbReference type="ARBA" id="ARBA00022989"/>
    </source>
</evidence>
<comment type="caution">
    <text evidence="9">The sequence shown here is derived from an EMBL/GenBank/DDBJ whole genome shotgun (WGS) entry which is preliminary data.</text>
</comment>
<dbReference type="GO" id="GO:0005886">
    <property type="term" value="C:plasma membrane"/>
    <property type="evidence" value="ECO:0007669"/>
    <property type="project" value="UniProtKB-SubCell"/>
</dbReference>
<accession>A0A942YQK5</accession>
<gene>
    <name evidence="9" type="ORF">KHA93_22400</name>
</gene>
<evidence type="ECO:0000256" key="7">
    <source>
        <dbReference type="SAM" id="Phobius"/>
    </source>
</evidence>
<keyword evidence="2" id="KW-1003">Cell membrane</keyword>
<dbReference type="Proteomes" id="UP000682713">
    <property type="component" value="Unassembled WGS sequence"/>
</dbReference>
<proteinExistence type="predicted"/>
<organism evidence="9 10">
    <name type="scientific">Lederbergia citrisecunda</name>
    <dbReference type="NCBI Taxonomy" id="2833583"/>
    <lineage>
        <taxon>Bacteria</taxon>
        <taxon>Bacillati</taxon>
        <taxon>Bacillota</taxon>
        <taxon>Bacilli</taxon>
        <taxon>Bacillales</taxon>
        <taxon>Bacillaceae</taxon>
        <taxon>Lederbergia</taxon>
    </lineage>
</organism>